<comment type="caution">
    <text evidence="2">The sequence shown here is derived from an EMBL/GenBank/DDBJ whole genome shotgun (WGS) entry which is preliminary data.</text>
</comment>
<evidence type="ECO:0000313" key="3">
    <source>
        <dbReference type="Proteomes" id="UP001482620"/>
    </source>
</evidence>
<accession>A0ABV0SXS8</accession>
<evidence type="ECO:0000256" key="1">
    <source>
        <dbReference type="SAM" id="MobiDB-lite"/>
    </source>
</evidence>
<proteinExistence type="predicted"/>
<reference evidence="2 3" key="1">
    <citation type="submission" date="2021-06" db="EMBL/GenBank/DDBJ databases">
        <authorList>
            <person name="Palmer J.M."/>
        </authorList>
    </citation>
    <scope>NUCLEOTIDE SEQUENCE [LARGE SCALE GENOMIC DNA]</scope>
    <source>
        <strain evidence="3">if_2019</strain>
        <tissue evidence="2">Muscle</tissue>
    </source>
</reference>
<name>A0ABV0SXS8_9TELE</name>
<dbReference type="EMBL" id="JAHRIQ010013162">
    <property type="protein sequence ID" value="MEQ2225399.1"/>
    <property type="molecule type" value="Genomic_DNA"/>
</dbReference>
<keyword evidence="3" id="KW-1185">Reference proteome</keyword>
<sequence length="85" mass="9070">MWRDAPTRVQQTFLYLPGSGSDPAAQEGEEEEQRGGASGIGAERNINQSGGAVMTVAVKQITRVSAASGLWSTFTNRVPAPMRHP</sequence>
<evidence type="ECO:0000313" key="2">
    <source>
        <dbReference type="EMBL" id="MEQ2225399.1"/>
    </source>
</evidence>
<gene>
    <name evidence="2" type="ORF">ILYODFUR_017013</name>
</gene>
<feature type="region of interest" description="Disordered" evidence="1">
    <location>
        <begin position="13"/>
        <end position="44"/>
    </location>
</feature>
<dbReference type="Proteomes" id="UP001482620">
    <property type="component" value="Unassembled WGS sequence"/>
</dbReference>
<organism evidence="2 3">
    <name type="scientific">Ilyodon furcidens</name>
    <name type="common">goldbreast splitfin</name>
    <dbReference type="NCBI Taxonomy" id="33524"/>
    <lineage>
        <taxon>Eukaryota</taxon>
        <taxon>Metazoa</taxon>
        <taxon>Chordata</taxon>
        <taxon>Craniata</taxon>
        <taxon>Vertebrata</taxon>
        <taxon>Euteleostomi</taxon>
        <taxon>Actinopterygii</taxon>
        <taxon>Neopterygii</taxon>
        <taxon>Teleostei</taxon>
        <taxon>Neoteleostei</taxon>
        <taxon>Acanthomorphata</taxon>
        <taxon>Ovalentaria</taxon>
        <taxon>Atherinomorphae</taxon>
        <taxon>Cyprinodontiformes</taxon>
        <taxon>Goodeidae</taxon>
        <taxon>Ilyodon</taxon>
    </lineage>
</organism>
<protein>
    <submittedName>
        <fullName evidence="2">Uncharacterized protein</fullName>
    </submittedName>
</protein>